<feature type="transmembrane region" description="Helical" evidence="7">
    <location>
        <begin position="353"/>
        <end position="375"/>
    </location>
</feature>
<evidence type="ECO:0000256" key="6">
    <source>
        <dbReference type="ARBA" id="ARBA00023136"/>
    </source>
</evidence>
<name>A0AAX3TF55_9MOLU</name>
<reference evidence="8" key="1">
    <citation type="submission" date="2022-06" db="EMBL/GenBank/DDBJ databases">
        <title>Comparative genomic analysis of Mycoplasma feriruminatoris and the Mycoplasma mycoides cluster.</title>
        <authorList>
            <person name="Baby V."/>
            <person name="Ambroset C."/>
            <person name="Gaurivaud P."/>
            <person name="Boury C."/>
            <person name="Guichoux E."/>
            <person name="Lartigue C."/>
            <person name="Tardy F."/>
            <person name="Sirand-Pugnet P."/>
        </authorList>
    </citation>
    <scope>NUCLEOTIDE SEQUENCE</scope>
    <source>
        <strain evidence="8">L14822</strain>
    </source>
</reference>
<proteinExistence type="predicted"/>
<dbReference type="GO" id="GO:0016757">
    <property type="term" value="F:glycosyltransferase activity"/>
    <property type="evidence" value="ECO:0007669"/>
    <property type="project" value="UniProtKB-KW"/>
</dbReference>
<dbReference type="GO" id="GO:0016020">
    <property type="term" value="C:membrane"/>
    <property type="evidence" value="ECO:0007669"/>
    <property type="project" value="UniProtKB-SubCell"/>
</dbReference>
<keyword evidence="6 7" id="KW-0472">Membrane</keyword>
<comment type="subcellular location">
    <subcellularLocation>
        <location evidence="1">Membrane</location>
        <topology evidence="1">Multi-pass membrane protein</topology>
    </subcellularLocation>
</comment>
<keyword evidence="5 7" id="KW-1133">Transmembrane helix</keyword>
<sequence>MKKQSLLYKWILIIWFLVSLTITIPLVFKLIKLFSIQNGQALATKIVILVLLVINALIFCLFWLKSTKDLVFTFFFLFKRKSLLKRYDYIINSELSEEFKNKKVFLLYCTCDDFDKEALKKSMKQNYNNYEVVILDDSKKEEYIKQVDDFSKEYNIRVVRRENRIGFKAGNLNNFLKNNTDYDYFVVLDSDEIIPNNFIIESLKYFQSNPKIGALQAFHLISEGKNFFQQAIGNSSNVSSLSIHVLRNLYGETSLAGHGMMLSKEVYEKTGGFPHLLVEDTSISAEVKKNNYEIVYAPNIVCYEEFPVDYIALKKRQGRWTAGNVQYIKKYAKVNRKINYKWFEKIDLRLNHYSLPIIPIISLIFLINFIILGFLKFNITTNDIAFVIIWCIFLFLPLFISVLEFSKQRRLIWALPTFIGTIITYTSMTVFLVASSLLGLFNKRVKFVVTPKESKKIKFIYIVLHSLIPIIFGVGVAVLTYFAWHTILPTLIISLPCVLTPFLIATSNIRLRTKEKVKNKHKQKQNKMKTI</sequence>
<gene>
    <name evidence="8" type="primary">gsmA</name>
    <name evidence="8" type="ORF">MFERI14822_00101</name>
</gene>
<evidence type="ECO:0000256" key="7">
    <source>
        <dbReference type="SAM" id="Phobius"/>
    </source>
</evidence>
<evidence type="ECO:0000313" key="8">
    <source>
        <dbReference type="EMBL" id="WFQ92340.1"/>
    </source>
</evidence>
<keyword evidence="4 7" id="KW-0812">Transmembrane</keyword>
<dbReference type="Pfam" id="PF13641">
    <property type="entry name" value="Glyco_tranf_2_3"/>
    <property type="match status" value="1"/>
</dbReference>
<keyword evidence="2 8" id="KW-0328">Glycosyltransferase</keyword>
<feature type="transmembrane region" description="Helical" evidence="7">
    <location>
        <begin position="459"/>
        <end position="484"/>
    </location>
</feature>
<dbReference type="SUPFAM" id="SSF53448">
    <property type="entry name" value="Nucleotide-diphospho-sugar transferases"/>
    <property type="match status" value="1"/>
</dbReference>
<evidence type="ECO:0000256" key="5">
    <source>
        <dbReference type="ARBA" id="ARBA00022989"/>
    </source>
</evidence>
<evidence type="ECO:0000256" key="1">
    <source>
        <dbReference type="ARBA" id="ARBA00004141"/>
    </source>
</evidence>
<dbReference type="EC" id="2.4.1.-" evidence="8"/>
<keyword evidence="3 8" id="KW-0808">Transferase</keyword>
<evidence type="ECO:0000256" key="4">
    <source>
        <dbReference type="ARBA" id="ARBA00022692"/>
    </source>
</evidence>
<organism evidence="8 9">
    <name type="scientific">Mycoplasma feriruminatoris</name>
    <dbReference type="NCBI Taxonomy" id="1179777"/>
    <lineage>
        <taxon>Bacteria</taxon>
        <taxon>Bacillati</taxon>
        <taxon>Mycoplasmatota</taxon>
        <taxon>Mollicutes</taxon>
        <taxon>Mycoplasmataceae</taxon>
        <taxon>Mycoplasma</taxon>
    </lineage>
</organism>
<feature type="transmembrane region" description="Helical" evidence="7">
    <location>
        <begin position="42"/>
        <end position="64"/>
    </location>
</feature>
<dbReference type="RefSeq" id="WP_278307590.1">
    <property type="nucleotide sequence ID" value="NZ_CP104008.1"/>
</dbReference>
<dbReference type="EMBL" id="CP104008">
    <property type="protein sequence ID" value="WFQ92340.1"/>
    <property type="molecule type" value="Genomic_DNA"/>
</dbReference>
<dbReference type="Proteomes" id="UP001178743">
    <property type="component" value="Chromosome"/>
</dbReference>
<feature type="transmembrane region" description="Helical" evidence="7">
    <location>
        <begin position="384"/>
        <end position="405"/>
    </location>
</feature>
<evidence type="ECO:0000256" key="2">
    <source>
        <dbReference type="ARBA" id="ARBA00022676"/>
    </source>
</evidence>
<evidence type="ECO:0000256" key="3">
    <source>
        <dbReference type="ARBA" id="ARBA00022679"/>
    </source>
</evidence>
<feature type="transmembrane region" description="Helical" evidence="7">
    <location>
        <begin position="490"/>
        <end position="511"/>
    </location>
</feature>
<feature type="transmembrane region" description="Helical" evidence="7">
    <location>
        <begin position="411"/>
        <end position="438"/>
    </location>
</feature>
<dbReference type="InterPro" id="IPR029044">
    <property type="entry name" value="Nucleotide-diphossugar_trans"/>
</dbReference>
<dbReference type="PANTHER" id="PTHR43867:SF2">
    <property type="entry name" value="CELLULOSE SYNTHASE CATALYTIC SUBUNIT A [UDP-FORMING]"/>
    <property type="match status" value="1"/>
</dbReference>
<protein>
    <submittedName>
        <fullName evidence="8">Glycan synthase of Mollicutes GsmA</fullName>
        <ecNumber evidence="8">2.4.1.-</ecNumber>
    </submittedName>
</protein>
<dbReference type="InterPro" id="IPR050321">
    <property type="entry name" value="Glycosyltr_2/OpgH_subfam"/>
</dbReference>
<accession>A0AAX3TF55</accession>
<feature type="transmembrane region" description="Helical" evidence="7">
    <location>
        <begin position="6"/>
        <end position="30"/>
    </location>
</feature>
<dbReference type="Gene3D" id="3.90.550.10">
    <property type="entry name" value="Spore Coat Polysaccharide Biosynthesis Protein SpsA, Chain A"/>
    <property type="match status" value="1"/>
</dbReference>
<dbReference type="AlphaFoldDB" id="A0AAX3TF55"/>
<dbReference type="PANTHER" id="PTHR43867">
    <property type="entry name" value="CELLULOSE SYNTHASE CATALYTIC SUBUNIT A [UDP-FORMING]"/>
    <property type="match status" value="1"/>
</dbReference>
<evidence type="ECO:0000313" key="9">
    <source>
        <dbReference type="Proteomes" id="UP001178743"/>
    </source>
</evidence>